<gene>
    <name evidence="2" type="ORF">HRR80_001543</name>
</gene>
<reference evidence="2" key="1">
    <citation type="submission" date="2023-01" db="EMBL/GenBank/DDBJ databases">
        <title>Exophiala dermititidis isolated from Cystic Fibrosis Patient.</title>
        <authorList>
            <person name="Kurbessoian T."/>
            <person name="Crocker A."/>
            <person name="Murante D."/>
            <person name="Hogan D.A."/>
            <person name="Stajich J.E."/>
        </authorList>
    </citation>
    <scope>NUCLEOTIDE SEQUENCE</scope>
    <source>
        <strain evidence="2">Ex8</strain>
    </source>
</reference>
<accession>A0AAN6IXF1</accession>
<dbReference type="AlphaFoldDB" id="A0AAN6IXF1"/>
<dbReference type="Proteomes" id="UP001161757">
    <property type="component" value="Unassembled WGS sequence"/>
</dbReference>
<comment type="caution">
    <text evidence="2">The sequence shown here is derived from an EMBL/GenBank/DDBJ whole genome shotgun (WGS) entry which is preliminary data.</text>
</comment>
<sequence length="202" mass="21918">MKHLTILLFGNLACASIVLKLSDSDAAAVGSLTSSISNVQHTFYGYPDNDPPGPATAYNCGGRNFVAGGTGTHDNPLTMATAPGKLNQCETIYVPYLKKYVRFEDTCAQCTDDWNGGSGKRHIDIWTGSSTINGGQKQIDCEDALTPDQPKTIVRNPAANLEVDGKFELIKRASPEEITYALHPHLQLCGLTVSRRRSEKFL</sequence>
<evidence type="ECO:0000313" key="3">
    <source>
        <dbReference type="Proteomes" id="UP001161757"/>
    </source>
</evidence>
<evidence type="ECO:0000256" key="1">
    <source>
        <dbReference type="SAM" id="SignalP"/>
    </source>
</evidence>
<evidence type="ECO:0000313" key="2">
    <source>
        <dbReference type="EMBL" id="KAJ8994845.1"/>
    </source>
</evidence>
<proteinExistence type="predicted"/>
<feature type="signal peptide" evidence="1">
    <location>
        <begin position="1"/>
        <end position="15"/>
    </location>
</feature>
<dbReference type="EMBL" id="JAJGCB010000002">
    <property type="protein sequence ID" value="KAJ8994845.1"/>
    <property type="molecule type" value="Genomic_DNA"/>
</dbReference>
<name>A0AAN6IXF1_EXODE</name>
<protein>
    <submittedName>
        <fullName evidence="2">Uncharacterized protein</fullName>
    </submittedName>
</protein>
<organism evidence="2 3">
    <name type="scientific">Exophiala dermatitidis</name>
    <name type="common">Black yeast-like fungus</name>
    <name type="synonym">Wangiella dermatitidis</name>
    <dbReference type="NCBI Taxonomy" id="5970"/>
    <lineage>
        <taxon>Eukaryota</taxon>
        <taxon>Fungi</taxon>
        <taxon>Dikarya</taxon>
        <taxon>Ascomycota</taxon>
        <taxon>Pezizomycotina</taxon>
        <taxon>Eurotiomycetes</taxon>
        <taxon>Chaetothyriomycetidae</taxon>
        <taxon>Chaetothyriales</taxon>
        <taxon>Herpotrichiellaceae</taxon>
        <taxon>Exophiala</taxon>
    </lineage>
</organism>
<keyword evidence="1" id="KW-0732">Signal</keyword>
<feature type="chain" id="PRO_5042960519" evidence="1">
    <location>
        <begin position="16"/>
        <end position="202"/>
    </location>
</feature>